<sequence length="159" mass="18531">MGEHRFRQSKRHRFGVVPSRQRRFGSIEAPMQYRLEKPLPASALHYSLRRHYRCPLAIRMSFPTSYGVIWCECNPLHSWIQMEPLNELYSKNNRSSSKSKHIDSKFLVVKERVQSLQVSIEHISTNSMIADPLTKGLPPKVYNEHVTYMGVVHIDDVLV</sequence>
<organism evidence="1">
    <name type="scientific">Vitis vinifera</name>
    <name type="common">Grape</name>
    <dbReference type="NCBI Taxonomy" id="29760"/>
    <lineage>
        <taxon>Eukaryota</taxon>
        <taxon>Viridiplantae</taxon>
        <taxon>Streptophyta</taxon>
        <taxon>Embryophyta</taxon>
        <taxon>Tracheophyta</taxon>
        <taxon>Spermatophyta</taxon>
        <taxon>Magnoliopsida</taxon>
        <taxon>eudicotyledons</taxon>
        <taxon>Gunneridae</taxon>
        <taxon>Pentapetalae</taxon>
        <taxon>rosids</taxon>
        <taxon>Vitales</taxon>
        <taxon>Vitaceae</taxon>
        <taxon>Viteae</taxon>
        <taxon>Vitis</taxon>
    </lineage>
</organism>
<reference evidence="1" key="1">
    <citation type="journal article" date="2007" name="PLoS ONE">
        <title>The first genome sequence of an elite grapevine cultivar (Pinot noir Vitis vinifera L.): coping with a highly heterozygous genome.</title>
        <authorList>
            <person name="Velasco R."/>
            <person name="Zharkikh A."/>
            <person name="Troggio M."/>
            <person name="Cartwright D.A."/>
            <person name="Cestaro A."/>
            <person name="Pruss D."/>
            <person name="Pindo M."/>
            <person name="FitzGerald L.M."/>
            <person name="Vezzulli S."/>
            <person name="Reid J."/>
            <person name="Malacarne G."/>
            <person name="Iliev D."/>
            <person name="Coppola G."/>
            <person name="Wardell B."/>
            <person name="Micheletti D."/>
            <person name="Macalma T."/>
            <person name="Facci M."/>
            <person name="Mitchell J.T."/>
            <person name="Perazzolli M."/>
            <person name="Eldredge G."/>
            <person name="Gatto P."/>
            <person name="Oyzerski R."/>
            <person name="Moretto M."/>
            <person name="Gutin N."/>
            <person name="Stefanini M."/>
            <person name="Chen Y."/>
            <person name="Segala C."/>
            <person name="Davenport C."/>
            <person name="Dematte L."/>
            <person name="Mraz A."/>
            <person name="Battilana J."/>
            <person name="Stormo K."/>
            <person name="Costa F."/>
            <person name="Tao Q."/>
            <person name="Si-Ammour A."/>
            <person name="Harkins T."/>
            <person name="Lackey A."/>
            <person name="Perbost C."/>
            <person name="Taillon B."/>
            <person name="Stella A."/>
            <person name="Solovyev V."/>
            <person name="Fawcett J.A."/>
            <person name="Sterck L."/>
            <person name="Vandepoele K."/>
            <person name="Grando S.M."/>
            <person name="Toppo S."/>
            <person name="Moser C."/>
            <person name="Lanchbury J."/>
            <person name="Bogden R."/>
            <person name="Skolnick M."/>
            <person name="Sgaramella V."/>
            <person name="Bhatnagar S.K."/>
            <person name="Fontana P."/>
            <person name="Gutin A."/>
            <person name="Van de Peer Y."/>
            <person name="Salamini F."/>
            <person name="Viola R."/>
        </authorList>
    </citation>
    <scope>NUCLEOTIDE SEQUENCE</scope>
</reference>
<protein>
    <submittedName>
        <fullName evidence="1">Uncharacterized protein</fullName>
    </submittedName>
</protein>
<dbReference type="AlphaFoldDB" id="A5BYC7"/>
<accession>A5BYC7</accession>
<dbReference type="EMBL" id="AM475648">
    <property type="protein sequence ID" value="CAN68450.1"/>
    <property type="molecule type" value="Genomic_DNA"/>
</dbReference>
<proteinExistence type="predicted"/>
<gene>
    <name evidence="1" type="ORF">VITISV_011954</name>
</gene>
<evidence type="ECO:0000313" key="1">
    <source>
        <dbReference type="EMBL" id="CAN68450.1"/>
    </source>
</evidence>
<name>A5BYC7_VITVI</name>